<dbReference type="RefSeq" id="WP_217964107.1">
    <property type="nucleotide sequence ID" value="NZ_JAHTBN010000003.1"/>
</dbReference>
<comment type="caution">
    <text evidence="1">The sequence shown here is derived from an EMBL/GenBank/DDBJ whole genome shotgun (WGS) entry which is preliminary data.</text>
</comment>
<keyword evidence="2" id="KW-1185">Reference proteome</keyword>
<evidence type="ECO:0000313" key="1">
    <source>
        <dbReference type="EMBL" id="MFC4200655.1"/>
    </source>
</evidence>
<protein>
    <submittedName>
        <fullName evidence="1">Uncharacterized protein</fullName>
    </submittedName>
</protein>
<name>A0ABV8NUL1_9BURK</name>
<reference evidence="2" key="1">
    <citation type="journal article" date="2019" name="Int. J. Syst. Evol. Microbiol.">
        <title>The Global Catalogue of Microorganisms (GCM) 10K type strain sequencing project: providing services to taxonomists for standard genome sequencing and annotation.</title>
        <authorList>
            <consortium name="The Broad Institute Genomics Platform"/>
            <consortium name="The Broad Institute Genome Sequencing Center for Infectious Disease"/>
            <person name="Wu L."/>
            <person name="Ma J."/>
        </authorList>
    </citation>
    <scope>NUCLEOTIDE SEQUENCE [LARGE SCALE GENOMIC DNA]</scope>
    <source>
        <strain evidence="2">LMG 24813</strain>
    </source>
</reference>
<organism evidence="1 2">
    <name type="scientific">Candidimonas humi</name>
    <dbReference type="NCBI Taxonomy" id="683355"/>
    <lineage>
        <taxon>Bacteria</taxon>
        <taxon>Pseudomonadati</taxon>
        <taxon>Pseudomonadota</taxon>
        <taxon>Betaproteobacteria</taxon>
        <taxon>Burkholderiales</taxon>
        <taxon>Alcaligenaceae</taxon>
        <taxon>Candidimonas</taxon>
    </lineage>
</organism>
<proteinExistence type="predicted"/>
<evidence type="ECO:0000313" key="2">
    <source>
        <dbReference type="Proteomes" id="UP001595848"/>
    </source>
</evidence>
<gene>
    <name evidence="1" type="ORF">ACFOY1_06800</name>
</gene>
<dbReference type="EMBL" id="JBHSBV010000002">
    <property type="protein sequence ID" value="MFC4200655.1"/>
    <property type="molecule type" value="Genomic_DNA"/>
</dbReference>
<sequence>METVLAIDTDRKYGRYYSVLYSRGWWHNPKVVAAFGVDPSALPEIRVSQIRYHIYEECGISSLTELSPRRFMDLCTHKGIAGTVPREIAGAPAQYQ</sequence>
<accession>A0ABV8NUL1</accession>
<dbReference type="Proteomes" id="UP001595848">
    <property type="component" value="Unassembled WGS sequence"/>
</dbReference>